<name>A0ABD3RG72_9STRA</name>
<gene>
    <name evidence="1" type="ORF">ACHAXA_007875</name>
</gene>
<reference evidence="1 2" key="1">
    <citation type="submission" date="2024-10" db="EMBL/GenBank/DDBJ databases">
        <title>Updated reference genomes for cyclostephanoid diatoms.</title>
        <authorList>
            <person name="Roberts W.R."/>
            <person name="Alverson A.J."/>
        </authorList>
    </citation>
    <scope>NUCLEOTIDE SEQUENCE [LARGE SCALE GENOMIC DNA]</scope>
    <source>
        <strain evidence="1 2">AJA228-03</strain>
    </source>
</reference>
<accession>A0ABD3RG72</accession>
<dbReference type="AlphaFoldDB" id="A0ABD3RG72"/>
<dbReference type="Proteomes" id="UP001530377">
    <property type="component" value="Unassembled WGS sequence"/>
</dbReference>
<protein>
    <submittedName>
        <fullName evidence="1">Uncharacterized protein</fullName>
    </submittedName>
</protein>
<sequence length="210" mass="24244">MNQLPQASQRWSFRHYAKSPGMILVEISRKLRGLDLCRGGDWQEDEVIATDYKFRPSHKHNMLQAKTWGELLLELDDILSVSRAIEDEHPDGDLVIVASSSANVEVHPVTELPDNEDPSDVQIESPPRIIRMTYCFDRNDGRERRIRFIDKVARRQDPYECKKDNCFIVIDSCETSSLEETSSLNTSLLEYSDDDDDDDNDGNIKLEHWC</sequence>
<dbReference type="EMBL" id="JALLPB020000412">
    <property type="protein sequence ID" value="KAL3809396.1"/>
    <property type="molecule type" value="Genomic_DNA"/>
</dbReference>
<organism evidence="1 2">
    <name type="scientific">Cyclostephanos tholiformis</name>
    <dbReference type="NCBI Taxonomy" id="382380"/>
    <lineage>
        <taxon>Eukaryota</taxon>
        <taxon>Sar</taxon>
        <taxon>Stramenopiles</taxon>
        <taxon>Ochrophyta</taxon>
        <taxon>Bacillariophyta</taxon>
        <taxon>Coscinodiscophyceae</taxon>
        <taxon>Thalassiosirophycidae</taxon>
        <taxon>Stephanodiscales</taxon>
        <taxon>Stephanodiscaceae</taxon>
        <taxon>Cyclostephanos</taxon>
    </lineage>
</organism>
<evidence type="ECO:0000313" key="2">
    <source>
        <dbReference type="Proteomes" id="UP001530377"/>
    </source>
</evidence>
<comment type="caution">
    <text evidence="1">The sequence shown here is derived from an EMBL/GenBank/DDBJ whole genome shotgun (WGS) entry which is preliminary data.</text>
</comment>
<keyword evidence="2" id="KW-1185">Reference proteome</keyword>
<proteinExistence type="predicted"/>
<evidence type="ECO:0000313" key="1">
    <source>
        <dbReference type="EMBL" id="KAL3809396.1"/>
    </source>
</evidence>